<dbReference type="Pfam" id="PF02018">
    <property type="entry name" value="CBM_4_9"/>
    <property type="match status" value="1"/>
</dbReference>
<organism evidence="12 13">
    <name type="scientific">Niastella caeni</name>
    <dbReference type="NCBI Taxonomy" id="2569763"/>
    <lineage>
        <taxon>Bacteria</taxon>
        <taxon>Pseudomonadati</taxon>
        <taxon>Bacteroidota</taxon>
        <taxon>Chitinophagia</taxon>
        <taxon>Chitinophagales</taxon>
        <taxon>Chitinophagaceae</taxon>
        <taxon>Niastella</taxon>
    </lineage>
</organism>
<dbReference type="PANTHER" id="PTHR31490:SF88">
    <property type="entry name" value="BETA-XYLANASE"/>
    <property type="match status" value="1"/>
</dbReference>
<evidence type="ECO:0000256" key="4">
    <source>
        <dbReference type="ARBA" id="ARBA00022651"/>
    </source>
</evidence>
<dbReference type="AlphaFoldDB" id="A0A4S8HZB9"/>
<dbReference type="Pfam" id="PF00331">
    <property type="entry name" value="Glyco_hydro_10"/>
    <property type="match status" value="2"/>
</dbReference>
<keyword evidence="9 12" id="KW-0326">Glycosidase</keyword>
<reference evidence="12 13" key="1">
    <citation type="submission" date="2019-04" db="EMBL/GenBank/DDBJ databases">
        <title>Niastella caeni sp. nov., isolated from activated sludge.</title>
        <authorList>
            <person name="Sheng M."/>
        </authorList>
    </citation>
    <scope>NUCLEOTIDE SEQUENCE [LARGE SCALE GENOMIC DNA]</scope>
    <source>
        <strain evidence="12 13">HX-2-15</strain>
    </source>
</reference>
<dbReference type="OrthoDB" id="1032269at2"/>
<evidence type="ECO:0000256" key="1">
    <source>
        <dbReference type="ARBA" id="ARBA00000681"/>
    </source>
</evidence>
<evidence type="ECO:0000256" key="6">
    <source>
        <dbReference type="ARBA" id="ARBA00022737"/>
    </source>
</evidence>
<dbReference type="InterPro" id="IPR044846">
    <property type="entry name" value="GH10"/>
</dbReference>
<dbReference type="SMART" id="SM00633">
    <property type="entry name" value="Glyco_10"/>
    <property type="match status" value="1"/>
</dbReference>
<evidence type="ECO:0000256" key="7">
    <source>
        <dbReference type="ARBA" id="ARBA00022801"/>
    </source>
</evidence>
<evidence type="ECO:0000313" key="13">
    <source>
        <dbReference type="Proteomes" id="UP000306918"/>
    </source>
</evidence>
<dbReference type="EMBL" id="STFF01000001">
    <property type="protein sequence ID" value="THU41198.1"/>
    <property type="molecule type" value="Genomic_DNA"/>
</dbReference>
<evidence type="ECO:0000313" key="12">
    <source>
        <dbReference type="EMBL" id="THU41198.1"/>
    </source>
</evidence>
<evidence type="ECO:0000256" key="3">
    <source>
        <dbReference type="ARBA" id="ARBA00012590"/>
    </source>
</evidence>
<evidence type="ECO:0000256" key="10">
    <source>
        <dbReference type="ARBA" id="ARBA00023326"/>
    </source>
</evidence>
<comment type="catalytic activity">
    <reaction evidence="1">
        <text>Endohydrolysis of (1-&gt;4)-beta-D-xylosidic linkages in xylans.</text>
        <dbReference type="EC" id="3.2.1.8"/>
    </reaction>
</comment>
<accession>A0A4S8HZB9</accession>
<protein>
    <recommendedName>
        <fullName evidence="3">endo-1,4-beta-xylanase</fullName>
        <ecNumber evidence="3">3.2.1.8</ecNumber>
    </recommendedName>
</protein>
<proteinExistence type="inferred from homology"/>
<dbReference type="InterPro" id="IPR008979">
    <property type="entry name" value="Galactose-bd-like_sf"/>
</dbReference>
<dbReference type="EC" id="3.2.1.8" evidence="3"/>
<dbReference type="Gene3D" id="3.20.20.80">
    <property type="entry name" value="Glycosidases"/>
    <property type="match status" value="2"/>
</dbReference>
<name>A0A4S8HZB9_9BACT</name>
<comment type="caution">
    <text evidence="12">The sequence shown here is derived from an EMBL/GenBank/DDBJ whole genome shotgun (WGS) entry which is preliminary data.</text>
</comment>
<comment type="similarity">
    <text evidence="2">Belongs to the glycosyl hydrolase 10 (cellulase F) family.</text>
</comment>
<evidence type="ECO:0000256" key="9">
    <source>
        <dbReference type="ARBA" id="ARBA00023295"/>
    </source>
</evidence>
<dbReference type="RefSeq" id="WP_136575688.1">
    <property type="nucleotide sequence ID" value="NZ_STFF01000001.1"/>
</dbReference>
<dbReference type="SUPFAM" id="SSF51445">
    <property type="entry name" value="(Trans)glycosidases"/>
    <property type="match status" value="1"/>
</dbReference>
<feature type="domain" description="GH10" evidence="11">
    <location>
        <begin position="436"/>
        <end position="712"/>
    </location>
</feature>
<evidence type="ECO:0000256" key="2">
    <source>
        <dbReference type="ARBA" id="ARBA00007495"/>
    </source>
</evidence>
<dbReference type="GO" id="GO:0031176">
    <property type="term" value="F:endo-1,4-beta-xylanase activity"/>
    <property type="evidence" value="ECO:0007669"/>
    <property type="project" value="UniProtKB-EC"/>
</dbReference>
<keyword evidence="7 12" id="KW-0378">Hydrolase</keyword>
<keyword evidence="4 12" id="KW-0858">Xylan degradation</keyword>
<keyword evidence="10" id="KW-0624">Polysaccharide degradation</keyword>
<keyword evidence="8" id="KW-0119">Carbohydrate metabolism</keyword>
<keyword evidence="6" id="KW-0677">Repeat</keyword>
<dbReference type="PROSITE" id="PS51257">
    <property type="entry name" value="PROKAR_LIPOPROTEIN"/>
    <property type="match status" value="1"/>
</dbReference>
<dbReference type="Gene3D" id="2.60.120.260">
    <property type="entry name" value="Galactose-binding domain-like"/>
    <property type="match status" value="2"/>
</dbReference>
<sequence>MNTLYKIAVSLTTLVVVASCNKYKAAEFNVDKPESVTLQEDIDSYPALKTYINRTAHPDFKFGVAGNLSEYLNKGVMYRLANKNFDEFAVGYEMKHGAVVMADGSLALDKVTDFLQTTRQAGMSVYGHTLVWHANQNASYLKGLLAPMTVTSPAYANDLNVAGLQDKTFNGWNRANIGAGISIADGEGMGTGNKALKLVSAAGSSSATALQLISPAIPVNRTHRYEVIVYIKSDVPGEGRITFEGLNNNTPQIDWMKTGTPSATFTTGISWKEIRFQINDFAADNIKLHFDLGYKPNVTYSIDVNNLYVYDTQGNPIVTNLVANGNFESGSAWGGWGNNSTRGITANGLGLNNTGKALFVTNPSKTTNYWDVQTTYPFAAALTNGETYNLSFWVKGTAAGVIRPELQSPNYSSNGFGQVPVTTQWTQVNIATTVTAADRTRLIISYGEFAGTVYIDDVVLKSSKATGGNVTVVNKTDVEKTVIITDAMDKFISGMLGVSKSHVKAWDVVNEPMDDGKPYELKTGIGQSNLPADVFHWQDYMSKDYAVTAFKMARKYGNASDIHFINDYNLEYNLDKCRGLIAYVNYIESKGAKVDGIGTQMHISTTTNKQKIVDMFKLLAATGKMVKISELDIGVGVQTTAATAEHYKAQADMYKFVIDKYFELIPARQRYGITIWSPLDSPVNSYWRAGEPIGLWTEAFVRKLAYSYVAKALEENAK</sequence>
<dbReference type="PANTHER" id="PTHR31490">
    <property type="entry name" value="GLYCOSYL HYDROLASE"/>
    <property type="match status" value="1"/>
</dbReference>
<dbReference type="InterPro" id="IPR017853">
    <property type="entry name" value="GH"/>
</dbReference>
<dbReference type="PROSITE" id="PS51760">
    <property type="entry name" value="GH10_2"/>
    <property type="match status" value="1"/>
</dbReference>
<dbReference type="SUPFAM" id="SSF49785">
    <property type="entry name" value="Galactose-binding domain-like"/>
    <property type="match status" value="2"/>
</dbReference>
<dbReference type="InterPro" id="IPR001000">
    <property type="entry name" value="GH10_dom"/>
</dbReference>
<dbReference type="Proteomes" id="UP000306918">
    <property type="component" value="Unassembled WGS sequence"/>
</dbReference>
<evidence type="ECO:0000256" key="5">
    <source>
        <dbReference type="ARBA" id="ARBA00022729"/>
    </source>
</evidence>
<evidence type="ECO:0000256" key="8">
    <source>
        <dbReference type="ARBA" id="ARBA00023277"/>
    </source>
</evidence>
<evidence type="ECO:0000259" key="11">
    <source>
        <dbReference type="PROSITE" id="PS51760"/>
    </source>
</evidence>
<dbReference type="GO" id="GO:0045493">
    <property type="term" value="P:xylan catabolic process"/>
    <property type="evidence" value="ECO:0007669"/>
    <property type="project" value="UniProtKB-KW"/>
</dbReference>
<keyword evidence="13" id="KW-1185">Reference proteome</keyword>
<keyword evidence="5" id="KW-0732">Signal</keyword>
<dbReference type="InterPro" id="IPR003305">
    <property type="entry name" value="CenC_carb-bd"/>
</dbReference>
<gene>
    <name evidence="12" type="ORF">FAM09_03540</name>
</gene>